<dbReference type="InterPro" id="IPR009078">
    <property type="entry name" value="Ferritin-like_SF"/>
</dbReference>
<sequence length="164" mass="17720">MQIRTVEDLFYDGLKDIYYGENKIVAALPKMTAVAKAASLKGAFEKHLEQTKTHIQRLEQVFDALGKPAKGKTCPAIDAIIEEGEQIIAEYADSPALDLGLIAGAQAVEHYEIVKYRALKKLATSLGLTDAVGLLDATLQEEMQTDADLDGISDSAGGAKNKKR</sequence>
<reference evidence="1 2" key="1">
    <citation type="submission" date="2018-07" db="EMBL/GenBank/DDBJ databases">
        <title>Genomic Encyclopedia of Type Strains, Phase III (KMG-III): the genomes of soil and plant-associated and newly described type strains.</title>
        <authorList>
            <person name="Whitman W."/>
        </authorList>
    </citation>
    <scope>NUCLEOTIDE SEQUENCE [LARGE SCALE GENOMIC DNA]</scope>
    <source>
        <strain evidence="1 2">31-25a</strain>
    </source>
</reference>
<gene>
    <name evidence="1" type="ORF">C7476_11514</name>
</gene>
<dbReference type="OrthoDB" id="9795056at2"/>
<organism evidence="1 2">
    <name type="scientific">Phyllobacterium bourgognense</name>
    <dbReference type="NCBI Taxonomy" id="314236"/>
    <lineage>
        <taxon>Bacteria</taxon>
        <taxon>Pseudomonadati</taxon>
        <taxon>Pseudomonadota</taxon>
        <taxon>Alphaproteobacteria</taxon>
        <taxon>Hyphomicrobiales</taxon>
        <taxon>Phyllobacteriaceae</taxon>
        <taxon>Phyllobacterium</taxon>
    </lineage>
</organism>
<dbReference type="RefSeq" id="WP_114431807.1">
    <property type="nucleotide sequence ID" value="NZ_QPJM01000015.1"/>
</dbReference>
<evidence type="ECO:0000313" key="2">
    <source>
        <dbReference type="Proteomes" id="UP000253324"/>
    </source>
</evidence>
<dbReference type="SUPFAM" id="SSF47240">
    <property type="entry name" value="Ferritin-like"/>
    <property type="match status" value="1"/>
</dbReference>
<comment type="caution">
    <text evidence="1">The sequence shown here is derived from an EMBL/GenBank/DDBJ whole genome shotgun (WGS) entry which is preliminary data.</text>
</comment>
<dbReference type="EMBL" id="QPJM01000015">
    <property type="protein sequence ID" value="RCW80049.1"/>
    <property type="molecule type" value="Genomic_DNA"/>
</dbReference>
<protein>
    <submittedName>
        <fullName evidence="1">Ferritin-like metal-binding protein YciE</fullName>
    </submittedName>
</protein>
<proteinExistence type="predicted"/>
<name>A0A368YKA4_9HYPH</name>
<dbReference type="Gene3D" id="1.20.1260.10">
    <property type="match status" value="1"/>
</dbReference>
<dbReference type="InterPro" id="IPR010287">
    <property type="entry name" value="DUF892_YciF-like"/>
</dbReference>
<dbReference type="InterPro" id="IPR012347">
    <property type="entry name" value="Ferritin-like"/>
</dbReference>
<accession>A0A368YKA4</accession>
<dbReference type="AlphaFoldDB" id="A0A368YKA4"/>
<dbReference type="Proteomes" id="UP000253324">
    <property type="component" value="Unassembled WGS sequence"/>
</dbReference>
<dbReference type="Pfam" id="PF05974">
    <property type="entry name" value="DUF892"/>
    <property type="match status" value="1"/>
</dbReference>
<dbReference type="CDD" id="cd07909">
    <property type="entry name" value="YciF"/>
    <property type="match status" value="1"/>
</dbReference>
<dbReference type="PANTHER" id="PTHR30565">
    <property type="entry name" value="PROTEIN YCIF"/>
    <property type="match status" value="1"/>
</dbReference>
<keyword evidence="2" id="KW-1185">Reference proteome</keyword>
<dbReference type="InterPro" id="IPR047114">
    <property type="entry name" value="YciF"/>
</dbReference>
<dbReference type="PANTHER" id="PTHR30565:SF9">
    <property type="entry name" value="PROTEIN YCIF"/>
    <property type="match status" value="1"/>
</dbReference>
<evidence type="ECO:0000313" key="1">
    <source>
        <dbReference type="EMBL" id="RCW80049.1"/>
    </source>
</evidence>